<protein>
    <submittedName>
        <fullName evidence="1">Uncharacterized protein</fullName>
    </submittedName>
</protein>
<keyword evidence="2" id="KW-1185">Reference proteome</keyword>
<dbReference type="EMBL" id="CVQH01022590">
    <property type="protein sequence ID" value="CRK33679.1"/>
    <property type="molecule type" value="Genomic_DNA"/>
</dbReference>
<gene>
    <name evidence="1" type="ORF">BN1708_019273</name>
</gene>
<accession>A0A0G4MHL3</accession>
<dbReference type="STRING" id="100787.A0A0G4MHL3"/>
<sequence length="97" mass="10893">MHNTLLKQGHYDGPDGAKIILDDVFKNGAWLNSDKIPILSQSEKDGVPRIGTSELASWFFAFLHASILNYSWRNSLVFIVGHKMTRKEFDDGAADID</sequence>
<name>A0A0G4MHL3_VERLO</name>
<dbReference type="AlphaFoldDB" id="A0A0G4MHL3"/>
<dbReference type="Proteomes" id="UP000044602">
    <property type="component" value="Unassembled WGS sequence"/>
</dbReference>
<proteinExistence type="predicted"/>
<organism evidence="1 2">
    <name type="scientific">Verticillium longisporum</name>
    <name type="common">Verticillium dahliae var. longisporum</name>
    <dbReference type="NCBI Taxonomy" id="100787"/>
    <lineage>
        <taxon>Eukaryota</taxon>
        <taxon>Fungi</taxon>
        <taxon>Dikarya</taxon>
        <taxon>Ascomycota</taxon>
        <taxon>Pezizomycotina</taxon>
        <taxon>Sordariomycetes</taxon>
        <taxon>Hypocreomycetidae</taxon>
        <taxon>Glomerellales</taxon>
        <taxon>Plectosphaerellaceae</taxon>
        <taxon>Verticillium</taxon>
    </lineage>
</organism>
<reference evidence="1 2" key="1">
    <citation type="submission" date="2015-05" db="EMBL/GenBank/DDBJ databases">
        <authorList>
            <person name="Wang D.B."/>
            <person name="Wang M."/>
        </authorList>
    </citation>
    <scope>NUCLEOTIDE SEQUENCE [LARGE SCALE GENOMIC DNA]</scope>
    <source>
        <strain evidence="1">VL1</strain>
    </source>
</reference>
<evidence type="ECO:0000313" key="2">
    <source>
        <dbReference type="Proteomes" id="UP000044602"/>
    </source>
</evidence>
<feature type="non-terminal residue" evidence="1">
    <location>
        <position position="97"/>
    </location>
</feature>
<evidence type="ECO:0000313" key="1">
    <source>
        <dbReference type="EMBL" id="CRK33679.1"/>
    </source>
</evidence>